<evidence type="ECO:0000313" key="2">
    <source>
        <dbReference type="EMBL" id="TNC14102.1"/>
    </source>
</evidence>
<keyword evidence="3" id="KW-1185">Reference proteome</keyword>
<dbReference type="OrthoDB" id="6445402at2"/>
<dbReference type="InterPro" id="IPR022118">
    <property type="entry name" value="Peptidase_C70_AvrRpt2"/>
</dbReference>
<proteinExistence type="predicted"/>
<gene>
    <name evidence="2" type="ORF">FF100_07910</name>
</gene>
<dbReference type="Pfam" id="PF12385">
    <property type="entry name" value="Peptidase_C70"/>
    <property type="match status" value="1"/>
</dbReference>
<feature type="compositionally biased region" description="Basic and acidic residues" evidence="1">
    <location>
        <begin position="14"/>
        <end position="24"/>
    </location>
</feature>
<accession>A0A5C4LK13</accession>
<dbReference type="EMBL" id="VDDA01000003">
    <property type="protein sequence ID" value="TNC14102.1"/>
    <property type="molecule type" value="Genomic_DNA"/>
</dbReference>
<organism evidence="2 3">
    <name type="scientific">Methylobacterium terricola</name>
    <dbReference type="NCBI Taxonomy" id="2583531"/>
    <lineage>
        <taxon>Bacteria</taxon>
        <taxon>Pseudomonadati</taxon>
        <taxon>Pseudomonadota</taxon>
        <taxon>Alphaproteobacteria</taxon>
        <taxon>Hyphomicrobiales</taxon>
        <taxon>Methylobacteriaceae</taxon>
        <taxon>Methylobacterium</taxon>
    </lineage>
</organism>
<comment type="caution">
    <text evidence="2">The sequence shown here is derived from an EMBL/GenBank/DDBJ whole genome shotgun (WGS) entry which is preliminary data.</text>
</comment>
<dbReference type="AlphaFoldDB" id="A0A5C4LK13"/>
<evidence type="ECO:0000256" key="1">
    <source>
        <dbReference type="SAM" id="MobiDB-lite"/>
    </source>
</evidence>
<evidence type="ECO:0008006" key="4">
    <source>
        <dbReference type="Google" id="ProtNLM"/>
    </source>
</evidence>
<reference evidence="2 3" key="1">
    <citation type="submission" date="2019-06" db="EMBL/GenBank/DDBJ databases">
        <title>Genome of Methylobacterium sp. 17Sr1-39.</title>
        <authorList>
            <person name="Seo T."/>
        </authorList>
    </citation>
    <scope>NUCLEOTIDE SEQUENCE [LARGE SCALE GENOMIC DNA]</scope>
    <source>
        <strain evidence="2 3">17Sr1-39</strain>
    </source>
</reference>
<name>A0A5C4LK13_9HYPH</name>
<protein>
    <recommendedName>
        <fullName evidence="4">Papain-like cysteine protease AvrRpt2</fullName>
    </recommendedName>
</protein>
<evidence type="ECO:0000313" key="3">
    <source>
        <dbReference type="Proteomes" id="UP000305267"/>
    </source>
</evidence>
<dbReference type="Proteomes" id="UP000305267">
    <property type="component" value="Unassembled WGS sequence"/>
</dbReference>
<feature type="region of interest" description="Disordered" evidence="1">
    <location>
        <begin position="1"/>
        <end position="29"/>
    </location>
</feature>
<sequence length="272" mass="29744">MGQFRKYNFQSHGEAVRHRREAEPRCPGTQPHLLLQRPNFLCNSMAIGCVRESAQGACVVSGSANTSSATSTAPAKLVLLFTVANQNQTNWCWSAVATSVSHYYDPHSIWTQCSTANAVLGRPDCCVAANASDKAKCNQQARLDIALVKTHNLVQLIDQRNSPLTFDDIKNEIDNSRVVGTRVRWNGGGGGHFQAIHGYEITPSGSEYIYISDPIYGNTQIKYSRFASYYTGTGGTWTHSYLTDRMLMVTLAGGQIDLDGQDVVDDADLMGA</sequence>
<dbReference type="Gene3D" id="3.90.70.10">
    <property type="entry name" value="Cysteine proteinases"/>
    <property type="match status" value="1"/>
</dbReference>